<dbReference type="Pfam" id="PF21076">
    <property type="entry name" value="GDH_ACT2"/>
    <property type="match status" value="1"/>
</dbReference>
<evidence type="ECO:0000313" key="6">
    <source>
        <dbReference type="EMBL" id="MBB5997632.1"/>
    </source>
</evidence>
<feature type="domain" description="NAD-glutamate dehydrogenase N-terminal ACT1" evidence="3">
    <location>
        <begin position="37"/>
        <end position="182"/>
    </location>
</feature>
<dbReference type="InterPro" id="IPR049062">
    <property type="entry name" value="NAD_Glu_DH_ACT2"/>
</dbReference>
<feature type="domain" description="NAD-glutamate dehydrogenase ACT3" evidence="5">
    <location>
        <begin position="574"/>
        <end position="641"/>
    </location>
</feature>
<dbReference type="Proteomes" id="UP000578077">
    <property type="component" value="Unassembled WGS sequence"/>
</dbReference>
<dbReference type="Pfam" id="PF21077">
    <property type="entry name" value="GDH_ACT3"/>
    <property type="match status" value="1"/>
</dbReference>
<dbReference type="GO" id="GO:0004069">
    <property type="term" value="F:L-aspartate:2-oxoglutarate aminotransferase activity"/>
    <property type="evidence" value="ECO:0007669"/>
    <property type="project" value="InterPro"/>
</dbReference>
<evidence type="ECO:0000259" key="1">
    <source>
        <dbReference type="Pfam" id="PF05088"/>
    </source>
</evidence>
<dbReference type="SUPFAM" id="SSF51735">
    <property type="entry name" value="NAD(P)-binding Rossmann-fold domains"/>
    <property type="match status" value="1"/>
</dbReference>
<feature type="domain" description="NAD-specific glutamate dehydrogenase C-terminal" evidence="2">
    <location>
        <begin position="1292"/>
        <end position="1629"/>
    </location>
</feature>
<sequence length="1637" mass="182543">MPGQSDAVQDRLLREAVAHCSGRPPFTGDPEQTERLLRHYYRHVATEELRERAPAEICGPAALHLESAQHRPQGRAKVRVYTPARERDGWETGHSVVEIVTDDAPFLVDSVTMELGRRGIGYDLVIHPQLRVARDVAGELREIEPDPDADPDGPIPLQESWMHLEIDRCSGPTARKELAADLERVLADVHSVHEDTGRMRRQALLLADELAASADRLSRGGVDVREMTESVEFLRWVADRHLHFMGYREYALVSASVGDDAPAMPASDESASKMGLSPRPGTGLGLLRSDAPASESFAALPPEARDKAREPHVLVLTKANSRATVHRRKYLDYVGVKRFDEQGRVVGEYRFLGLYTHEAVTTSISQIPILKRKQAEILGLAGFDPESYDGKDLIEILEGFPREELLQAPVDRLYDIVLGVLRLRERRGTKLFLRRDPYGRFISCLVYMPRDRYNTDVRLQVQQVMSRAFEGATMDHSVQVGSAPFAQLYLVVRAERGTILADVDHAALEAEVVAATRSWDDDLDRALRSRFGADRAESLAQTYGAALPEGYRVDTDAAAAVDDIDRLDRLADDELAVNLYRPGGAEPGEWRLKVYRTGEPISLSRVLPLLEHMGVEVRDERPYGVTGAEAGRAWIYDFGFAPVTDAVELPAERLKTLFEDAFTALWQGRGESDGFNALVVRGGLDWRQLTILRAYAKYLRQTGSTFSPAYFSDVLVANVHIANLLVRLFESRFDPDREAGRQERTDAITEEIRGELDQVASLDQDRILRSFLAAIEATLRTTYFQAGSAAPKPYLVFKLDPRRIPDLPAPRPRYEMYVYSPRVEGVHLRFGAVARGGLRWSDRFEDFRTEVLGLVKAQSVKNSVIVPSGSKGGFVCKRLPAGGDRDATRAEVVACYQQFISGMLDVTDNRSGGRVEHPDRVVRYDGDDPYLVVAADKGTATFSDIANDIALERGFWLGDAFASGGSVGYDHKAMGITARGAWESVKHLFRELGTDVHNEDFTAVGVGDMSGDVFGNGMLLSRHIRLVAAFDHRHIFLDPVPDAERSFAERRRMFELPRSTWADYDTGVISEGGGVHPRTAKSIPVTPQVRRALGIDAGTTALTPFELMQHILSAPVDLLWNGGIGTYVKASSESDADVGDKANDPLRVNGSDLRCKVVGEGGNLGLTQAGRIEFARNGGRVNADFIDNSAGVDTSDHEVNIKIMLDREVDEGRLAKDERDALFLSMTEDVAELVLADNYAQNVVLSAARKQAGEMMHVHARYMRRLEREGRIERKLEVLPDDEDIASRRSAGHGLTGPEFATLLAHTKNVLKDEVADSDLPGDPYLRRTLVEYFPEALRRRFSDAIPEHPLGREIVANHVVNDMVNRGGTTFAFRIGEELGAAPDDIARAYLVVREVFGLRALWAEIENLDHWIGVDVQLDLLLEARKLTERGTRWLLRNRKSPFDLGAETEFFSSGVAEIVPQLPDLLLGRDRRLFSERCDRFTKADVPRELAERVASMVPAYSTFDLVSIANHTRRPLPEVARVYFDLAESLQIGSLRERIIALPRHDRWVTMARAGLRDDLYAAHAGLTREVLQSGDPGESPERLRQRWIERNRVAVERSEQTLREIRESEQYDLATISVALRSVRSLLVSSGE</sequence>
<dbReference type="InterPro" id="IPR028971">
    <property type="entry name" value="NAD-GDH_cat"/>
</dbReference>
<dbReference type="EMBL" id="JACHLY010000001">
    <property type="protein sequence ID" value="MBB5997632.1"/>
    <property type="molecule type" value="Genomic_DNA"/>
</dbReference>
<dbReference type="InterPro" id="IPR048381">
    <property type="entry name" value="GDH_C"/>
</dbReference>
<dbReference type="PANTHER" id="PTHR43403:SF1">
    <property type="entry name" value="NAD-SPECIFIC GLUTAMATE DEHYDROGENASE"/>
    <property type="match status" value="1"/>
</dbReference>
<keyword evidence="7" id="KW-1185">Reference proteome</keyword>
<organism evidence="6 7">
    <name type="scientific">Streptomonospora salina</name>
    <dbReference type="NCBI Taxonomy" id="104205"/>
    <lineage>
        <taxon>Bacteria</taxon>
        <taxon>Bacillati</taxon>
        <taxon>Actinomycetota</taxon>
        <taxon>Actinomycetes</taxon>
        <taxon>Streptosporangiales</taxon>
        <taxon>Nocardiopsidaceae</taxon>
        <taxon>Streptomonospora</taxon>
    </lineage>
</organism>
<dbReference type="Gene3D" id="3.40.50.720">
    <property type="entry name" value="NAD(P)-binding Rossmann-like Domain"/>
    <property type="match status" value="1"/>
</dbReference>
<dbReference type="EC" id="1.4.1.2" evidence="6"/>
<dbReference type="InterPro" id="IPR046346">
    <property type="entry name" value="Aminoacid_DH-like_N_sf"/>
</dbReference>
<dbReference type="InterPro" id="IPR049059">
    <property type="entry name" value="NAD_Glu_DH_HM1"/>
</dbReference>
<evidence type="ECO:0000259" key="2">
    <source>
        <dbReference type="Pfam" id="PF21074"/>
    </source>
</evidence>
<dbReference type="InterPro" id="IPR036291">
    <property type="entry name" value="NAD(P)-bd_dom_sf"/>
</dbReference>
<proteinExistence type="predicted"/>
<dbReference type="InterPro" id="IPR049064">
    <property type="entry name" value="NAD_Glu_DH_ACT3"/>
</dbReference>
<dbReference type="GO" id="GO:0004352">
    <property type="term" value="F:glutamate dehydrogenase (NAD+) activity"/>
    <property type="evidence" value="ECO:0007669"/>
    <property type="project" value="UniProtKB-EC"/>
</dbReference>
<dbReference type="SUPFAM" id="SSF53223">
    <property type="entry name" value="Aminoacid dehydrogenase-like, N-terminal domain"/>
    <property type="match status" value="1"/>
</dbReference>
<dbReference type="Pfam" id="PF05088">
    <property type="entry name" value="Bac_GDH_CD"/>
    <property type="match status" value="1"/>
</dbReference>
<dbReference type="Pfam" id="PF21075">
    <property type="entry name" value="GDH_ACT1"/>
    <property type="match status" value="1"/>
</dbReference>
<dbReference type="Pfam" id="PF21078">
    <property type="entry name" value="GDH_HM3"/>
    <property type="match status" value="1"/>
</dbReference>
<dbReference type="Pfam" id="PF21074">
    <property type="entry name" value="GDH_C"/>
    <property type="match status" value="1"/>
</dbReference>
<dbReference type="PANTHER" id="PTHR43403">
    <property type="entry name" value="NAD-SPECIFIC GLUTAMATE DEHYDROGENASE"/>
    <property type="match status" value="1"/>
</dbReference>
<name>A0A841E4E7_9ACTN</name>
<evidence type="ECO:0000259" key="3">
    <source>
        <dbReference type="Pfam" id="PF21075"/>
    </source>
</evidence>
<dbReference type="PIRSF" id="PIRSF036761">
    <property type="entry name" value="GDH_Mll4104"/>
    <property type="match status" value="1"/>
</dbReference>
<keyword evidence="6" id="KW-0560">Oxidoreductase</keyword>
<reference evidence="6 7" key="1">
    <citation type="submission" date="2020-08" db="EMBL/GenBank/DDBJ databases">
        <title>Sequencing the genomes of 1000 actinobacteria strains.</title>
        <authorList>
            <person name="Klenk H.-P."/>
        </authorList>
    </citation>
    <scope>NUCLEOTIDE SEQUENCE [LARGE SCALE GENOMIC DNA]</scope>
    <source>
        <strain evidence="6 7">DSM 44593</strain>
    </source>
</reference>
<dbReference type="InterPro" id="IPR024727">
    <property type="entry name" value="NAD_Glu_DH_N_ACT1"/>
</dbReference>
<evidence type="ECO:0000259" key="4">
    <source>
        <dbReference type="Pfam" id="PF21076"/>
    </source>
</evidence>
<dbReference type="Pfam" id="PF21073">
    <property type="entry name" value="GDH_HM1"/>
    <property type="match status" value="1"/>
</dbReference>
<feature type="domain" description="NAD-glutamate dehydrogenase catalytic" evidence="1">
    <location>
        <begin position="752"/>
        <end position="1247"/>
    </location>
</feature>
<evidence type="ECO:0000313" key="7">
    <source>
        <dbReference type="Proteomes" id="UP000578077"/>
    </source>
</evidence>
<dbReference type="RefSeq" id="WP_184633866.1">
    <property type="nucleotide sequence ID" value="NZ_BAABKT010000005.1"/>
</dbReference>
<comment type="caution">
    <text evidence="6">The sequence shown here is derived from an EMBL/GenBank/DDBJ whole genome shotgun (WGS) entry which is preliminary data.</text>
</comment>
<feature type="domain" description="NAD-glutamate dehydrogenase ACT2" evidence="4">
    <location>
        <begin position="430"/>
        <end position="520"/>
    </location>
</feature>
<dbReference type="InterPro" id="IPR049058">
    <property type="entry name" value="NAD_Glu_DH_HM2"/>
</dbReference>
<dbReference type="Pfam" id="PF21079">
    <property type="entry name" value="GDH_HM2"/>
    <property type="match status" value="1"/>
</dbReference>
<protein>
    <submittedName>
        <fullName evidence="6">Glutamate dehydrogenase</fullName>
        <ecNumber evidence="6">1.4.1.2</ecNumber>
    </submittedName>
</protein>
<dbReference type="InterPro" id="IPR049056">
    <property type="entry name" value="NAD_Glu_DH_HM3"/>
</dbReference>
<gene>
    <name evidence="6" type="ORF">HNR25_001383</name>
</gene>
<dbReference type="InterPro" id="IPR007780">
    <property type="entry name" value="NAD_Glu_DH_bac"/>
</dbReference>
<dbReference type="GO" id="GO:0006538">
    <property type="term" value="P:L-glutamate catabolic process"/>
    <property type="evidence" value="ECO:0007669"/>
    <property type="project" value="InterPro"/>
</dbReference>
<evidence type="ECO:0000259" key="5">
    <source>
        <dbReference type="Pfam" id="PF21077"/>
    </source>
</evidence>
<accession>A0A841E4E7</accession>